<dbReference type="Proteomes" id="UP000095751">
    <property type="component" value="Unassembled WGS sequence"/>
</dbReference>
<dbReference type="Pfam" id="PF20710">
    <property type="entry name" value="DUF6824"/>
    <property type="match status" value="1"/>
</dbReference>
<evidence type="ECO:0000313" key="2">
    <source>
        <dbReference type="EMBL" id="OEU23009.1"/>
    </source>
</evidence>
<dbReference type="InParanoid" id="A0A1E7FXY5"/>
<dbReference type="EMBL" id="KV784353">
    <property type="protein sequence ID" value="OEU23009.1"/>
    <property type="molecule type" value="Genomic_DNA"/>
</dbReference>
<name>A0A1E7FXY5_9STRA</name>
<proteinExistence type="predicted"/>
<evidence type="ECO:0000259" key="1">
    <source>
        <dbReference type="Pfam" id="PF20710"/>
    </source>
</evidence>
<dbReference type="KEGG" id="fcy:FRACYDRAFT_233174"/>
<evidence type="ECO:0000313" key="3">
    <source>
        <dbReference type="Proteomes" id="UP000095751"/>
    </source>
</evidence>
<dbReference type="OrthoDB" id="45046at2759"/>
<protein>
    <recommendedName>
        <fullName evidence="1">DUF6824 domain-containing protein</fullName>
    </recommendedName>
</protein>
<organism evidence="2 3">
    <name type="scientific">Fragilariopsis cylindrus CCMP1102</name>
    <dbReference type="NCBI Taxonomy" id="635003"/>
    <lineage>
        <taxon>Eukaryota</taxon>
        <taxon>Sar</taxon>
        <taxon>Stramenopiles</taxon>
        <taxon>Ochrophyta</taxon>
        <taxon>Bacillariophyta</taxon>
        <taxon>Bacillariophyceae</taxon>
        <taxon>Bacillariophycidae</taxon>
        <taxon>Bacillariales</taxon>
        <taxon>Bacillariaceae</taxon>
        <taxon>Fragilariopsis</taxon>
    </lineage>
</organism>
<dbReference type="InterPro" id="IPR049227">
    <property type="entry name" value="DUF6824"/>
</dbReference>
<sequence>MAPPLTQRNIHEQSFIQGIVSARNNLQRLSTTKRTTVSASIETSDVVCARGRAHWEHPGNELYRRLIGFSKNQYSMQTNRTGKSQIVSEIIDAVHKSNGRFIKKVGKGKSSHWVECNGNFIREKVTQSLRDGLSYKYSSSTNRKRERKARVQEVCHGDIHKIVHSNITISRKVNSFKQQVDYSNRVYGTDVSDETILSMFDPANIDLLESIKKDRSLLDQLHDTAFMFLDEI</sequence>
<dbReference type="AlphaFoldDB" id="A0A1E7FXY5"/>
<keyword evidence="3" id="KW-1185">Reference proteome</keyword>
<gene>
    <name evidence="2" type="ORF">FRACYDRAFT_233174</name>
</gene>
<reference evidence="2 3" key="1">
    <citation type="submission" date="2016-09" db="EMBL/GenBank/DDBJ databases">
        <title>Extensive genetic diversity and differential bi-allelic expression allows diatom success in the polar Southern Ocean.</title>
        <authorList>
            <consortium name="DOE Joint Genome Institute"/>
            <person name="Mock T."/>
            <person name="Otillar R.P."/>
            <person name="Strauss J."/>
            <person name="Dupont C."/>
            <person name="Frickenhaus S."/>
            <person name="Maumus F."/>
            <person name="Mcmullan M."/>
            <person name="Sanges R."/>
            <person name="Schmutz J."/>
            <person name="Toseland A."/>
            <person name="Valas R."/>
            <person name="Veluchamy A."/>
            <person name="Ward B.J."/>
            <person name="Allen A."/>
            <person name="Barry K."/>
            <person name="Falciatore A."/>
            <person name="Ferrante M."/>
            <person name="Fortunato A.E."/>
            <person name="Gloeckner G."/>
            <person name="Gruber A."/>
            <person name="Hipkin R."/>
            <person name="Janech M."/>
            <person name="Kroth P."/>
            <person name="Leese F."/>
            <person name="Lindquist E."/>
            <person name="Lyon B.R."/>
            <person name="Martin J."/>
            <person name="Mayer C."/>
            <person name="Parker M."/>
            <person name="Quesneville H."/>
            <person name="Raymond J."/>
            <person name="Uhlig C."/>
            <person name="Valentin K.U."/>
            <person name="Worden A.Z."/>
            <person name="Armbrust E.V."/>
            <person name="Bowler C."/>
            <person name="Green B."/>
            <person name="Moulton V."/>
            <person name="Van Oosterhout C."/>
            <person name="Grigoriev I."/>
        </authorList>
    </citation>
    <scope>NUCLEOTIDE SEQUENCE [LARGE SCALE GENOMIC DNA]</scope>
    <source>
        <strain evidence="2 3">CCMP1102</strain>
    </source>
</reference>
<feature type="domain" description="DUF6824" evidence="1">
    <location>
        <begin position="45"/>
        <end position="131"/>
    </location>
</feature>
<accession>A0A1E7FXY5</accession>